<reference evidence="2" key="1">
    <citation type="submission" date="2014-09" db="EMBL/GenBank/DDBJ databases">
        <authorList>
            <person name="Magalhaes I.L.F."/>
            <person name="Oliveira U."/>
            <person name="Santos F.R."/>
            <person name="Vidigal T.H.D.A."/>
            <person name="Brescovit A.D."/>
            <person name="Santos A.J."/>
        </authorList>
    </citation>
    <scope>NUCLEOTIDE SEQUENCE</scope>
    <source>
        <tissue evidence="2">Shoot tissue taken approximately 20 cm above the soil surface</tissue>
    </source>
</reference>
<organism evidence="2">
    <name type="scientific">Arundo donax</name>
    <name type="common">Giant reed</name>
    <name type="synonym">Donax arundinaceus</name>
    <dbReference type="NCBI Taxonomy" id="35708"/>
    <lineage>
        <taxon>Eukaryota</taxon>
        <taxon>Viridiplantae</taxon>
        <taxon>Streptophyta</taxon>
        <taxon>Embryophyta</taxon>
        <taxon>Tracheophyta</taxon>
        <taxon>Spermatophyta</taxon>
        <taxon>Magnoliopsida</taxon>
        <taxon>Liliopsida</taxon>
        <taxon>Poales</taxon>
        <taxon>Poaceae</taxon>
        <taxon>PACMAD clade</taxon>
        <taxon>Arundinoideae</taxon>
        <taxon>Arundineae</taxon>
        <taxon>Arundo</taxon>
    </lineage>
</organism>
<dbReference type="EMBL" id="GBRH01283478">
    <property type="protein sequence ID" value="JAD14417.1"/>
    <property type="molecule type" value="Transcribed_RNA"/>
</dbReference>
<evidence type="ECO:0000256" key="1">
    <source>
        <dbReference type="SAM" id="Phobius"/>
    </source>
</evidence>
<keyword evidence="1" id="KW-0812">Transmembrane</keyword>
<evidence type="ECO:0000313" key="2">
    <source>
        <dbReference type="EMBL" id="JAD14417.1"/>
    </source>
</evidence>
<name>A0A0A8XRR0_ARUDO</name>
<keyword evidence="1" id="KW-0472">Membrane</keyword>
<sequence>MIRASLLAVDPCLGSSPRGVLPPAPMLPESVLPCRLILLRRHGVAAALRLPPPLLLPSVLNRGGALARHDRFGSVTVLLCLGIVLFLVGVGLDVLLGPPPPLVGWDHRLLVAADGIGVLVLHSLGRRPFSLPTSWPTHPAGNGETQENSTNKGCELLIVPLLGQSQTAVDLQEHAETGKAIDFYLQH</sequence>
<keyword evidence="1" id="KW-1133">Transmembrane helix</keyword>
<reference evidence="2" key="2">
    <citation type="journal article" date="2015" name="Data Brief">
        <title>Shoot transcriptome of the giant reed, Arundo donax.</title>
        <authorList>
            <person name="Barrero R.A."/>
            <person name="Guerrero F.D."/>
            <person name="Moolhuijzen P."/>
            <person name="Goolsby J.A."/>
            <person name="Tidwell J."/>
            <person name="Bellgard S.E."/>
            <person name="Bellgard M.I."/>
        </authorList>
    </citation>
    <scope>NUCLEOTIDE SEQUENCE</scope>
    <source>
        <tissue evidence="2">Shoot tissue taken approximately 20 cm above the soil surface</tissue>
    </source>
</reference>
<proteinExistence type="predicted"/>
<dbReference type="AlphaFoldDB" id="A0A0A8XRR0"/>
<protein>
    <submittedName>
        <fullName evidence="2">Uncharacterized protein</fullName>
    </submittedName>
</protein>
<feature type="transmembrane region" description="Helical" evidence="1">
    <location>
        <begin position="72"/>
        <end position="96"/>
    </location>
</feature>
<accession>A0A0A8XRR0</accession>